<protein>
    <submittedName>
        <fullName evidence="1">Uncharacterized protein</fullName>
    </submittedName>
</protein>
<evidence type="ECO:0000313" key="2">
    <source>
        <dbReference type="Proteomes" id="UP000625711"/>
    </source>
</evidence>
<dbReference type="EMBL" id="JAACXV010000078">
    <property type="protein sequence ID" value="KAF7284419.1"/>
    <property type="molecule type" value="Genomic_DNA"/>
</dbReference>
<gene>
    <name evidence="1" type="ORF">GWI33_022203</name>
</gene>
<proteinExistence type="predicted"/>
<dbReference type="Proteomes" id="UP000625711">
    <property type="component" value="Unassembled WGS sequence"/>
</dbReference>
<sequence>MDKKIFRVLIKYCLLKGKNTVEAKKSVLIGTPHCFLQSMLRTSSSSAREEMVVLRDLEAPYGQPSCSKKIVLFAYQSSSGDGDPPSR</sequence>
<accession>A0A834IQL5</accession>
<comment type="caution">
    <text evidence="1">The sequence shown here is derived from an EMBL/GenBank/DDBJ whole genome shotgun (WGS) entry which is preliminary data.</text>
</comment>
<evidence type="ECO:0000313" key="1">
    <source>
        <dbReference type="EMBL" id="KAF7284419.1"/>
    </source>
</evidence>
<keyword evidence="2" id="KW-1185">Reference proteome</keyword>
<dbReference type="OrthoDB" id="8189655at2759"/>
<reference evidence="1" key="1">
    <citation type="submission" date="2020-08" db="EMBL/GenBank/DDBJ databases">
        <title>Genome sequencing and assembly of the red palm weevil Rhynchophorus ferrugineus.</title>
        <authorList>
            <person name="Dias G.B."/>
            <person name="Bergman C.M."/>
            <person name="Manee M."/>
        </authorList>
    </citation>
    <scope>NUCLEOTIDE SEQUENCE</scope>
    <source>
        <strain evidence="1">AA-2017</strain>
        <tissue evidence="1">Whole larva</tissue>
    </source>
</reference>
<dbReference type="AlphaFoldDB" id="A0A834IQL5"/>
<organism evidence="1 2">
    <name type="scientific">Rhynchophorus ferrugineus</name>
    <name type="common">Red palm weevil</name>
    <name type="synonym">Curculio ferrugineus</name>
    <dbReference type="NCBI Taxonomy" id="354439"/>
    <lineage>
        <taxon>Eukaryota</taxon>
        <taxon>Metazoa</taxon>
        <taxon>Ecdysozoa</taxon>
        <taxon>Arthropoda</taxon>
        <taxon>Hexapoda</taxon>
        <taxon>Insecta</taxon>
        <taxon>Pterygota</taxon>
        <taxon>Neoptera</taxon>
        <taxon>Endopterygota</taxon>
        <taxon>Coleoptera</taxon>
        <taxon>Polyphaga</taxon>
        <taxon>Cucujiformia</taxon>
        <taxon>Curculionidae</taxon>
        <taxon>Dryophthorinae</taxon>
        <taxon>Rhynchophorus</taxon>
    </lineage>
</organism>
<name>A0A834IQL5_RHYFE</name>